<dbReference type="PANTHER" id="PTHR21340">
    <property type="entry name" value="DIADENOSINE 5,5-P1,P4-TETRAPHOSPHATE PYROPHOSPHOHYDROLASE MUTT"/>
    <property type="match status" value="1"/>
</dbReference>
<evidence type="ECO:0000259" key="3">
    <source>
        <dbReference type="PROSITE" id="PS51462"/>
    </source>
</evidence>
<name>A0ABQ3S1C3_9ACTN</name>
<evidence type="ECO:0000256" key="1">
    <source>
        <dbReference type="ARBA" id="ARBA00022801"/>
    </source>
</evidence>
<dbReference type="PROSITE" id="PS00893">
    <property type="entry name" value="NUDIX_BOX"/>
    <property type="match status" value="1"/>
</dbReference>
<keyword evidence="1" id="KW-0378">Hydrolase</keyword>
<dbReference type="InterPro" id="IPR015797">
    <property type="entry name" value="NUDIX_hydrolase-like_dom_sf"/>
</dbReference>
<keyword evidence="5" id="KW-1185">Reference proteome</keyword>
<dbReference type="PANTHER" id="PTHR21340:SF0">
    <property type="entry name" value="BIS(5'-NUCLEOSYL)-TETRAPHOSPHATASE [ASYMMETRICAL]"/>
    <property type="match status" value="1"/>
</dbReference>
<gene>
    <name evidence="4" type="ORF">Saso_35530</name>
</gene>
<dbReference type="EMBL" id="BNEB01000003">
    <property type="protein sequence ID" value="GHI61903.1"/>
    <property type="molecule type" value="Genomic_DNA"/>
</dbReference>
<evidence type="ECO:0000256" key="2">
    <source>
        <dbReference type="SAM" id="MobiDB-lite"/>
    </source>
</evidence>
<feature type="domain" description="Nudix hydrolase" evidence="3">
    <location>
        <begin position="72"/>
        <end position="200"/>
    </location>
</feature>
<sequence length="205" mass="21610">MSTADDAAGTPCGTHGGALDGVFGSTPRAIPHRGARAVPAGTPGRDRDPHPGSAPDRASGSAPAPGPAADTTPVLAAGCVLWRRSPAGDGLELCLVHRPKYDDWSHPKGKLKRGEDPLTGALREVEEETGHRAVPGARLPTVDYEAGGRPKQVRYWAAEAVSGSFAPNDEVDRLLWLPPPAARDRLTQPRDRTLVDALLRVLHLA</sequence>
<dbReference type="InterPro" id="IPR051325">
    <property type="entry name" value="Nudix_hydrolase_domain"/>
</dbReference>
<dbReference type="PROSITE" id="PS51462">
    <property type="entry name" value="NUDIX"/>
    <property type="match status" value="1"/>
</dbReference>
<organism evidence="4 5">
    <name type="scientific">Streptomyces asoensis</name>
    <dbReference type="NCBI Taxonomy" id="249586"/>
    <lineage>
        <taxon>Bacteria</taxon>
        <taxon>Bacillati</taxon>
        <taxon>Actinomycetota</taxon>
        <taxon>Actinomycetes</taxon>
        <taxon>Kitasatosporales</taxon>
        <taxon>Streptomycetaceae</taxon>
        <taxon>Streptomyces</taxon>
    </lineage>
</organism>
<dbReference type="SUPFAM" id="SSF55811">
    <property type="entry name" value="Nudix"/>
    <property type="match status" value="1"/>
</dbReference>
<dbReference type="Proteomes" id="UP000649259">
    <property type="component" value="Unassembled WGS sequence"/>
</dbReference>
<comment type="caution">
    <text evidence="4">The sequence shown here is derived from an EMBL/GenBank/DDBJ whole genome shotgun (WGS) entry which is preliminary data.</text>
</comment>
<dbReference type="Pfam" id="PF00293">
    <property type="entry name" value="NUDIX"/>
    <property type="match status" value="1"/>
</dbReference>
<evidence type="ECO:0000313" key="4">
    <source>
        <dbReference type="EMBL" id="GHI61903.1"/>
    </source>
</evidence>
<protein>
    <recommendedName>
        <fullName evidence="3">Nudix hydrolase domain-containing protein</fullName>
    </recommendedName>
</protein>
<dbReference type="Gene3D" id="3.90.79.10">
    <property type="entry name" value="Nucleoside Triphosphate Pyrophosphohydrolase"/>
    <property type="match status" value="1"/>
</dbReference>
<proteinExistence type="predicted"/>
<feature type="compositionally biased region" description="Low complexity" evidence="2">
    <location>
        <begin position="51"/>
        <end position="70"/>
    </location>
</feature>
<feature type="region of interest" description="Disordered" evidence="2">
    <location>
        <begin position="1"/>
        <end position="70"/>
    </location>
</feature>
<reference evidence="5" key="1">
    <citation type="submission" date="2023-07" db="EMBL/GenBank/DDBJ databases">
        <title>Whole genome shotgun sequence of Streptomyces cacaoi subsp. asoensis NBRC 13813.</title>
        <authorList>
            <person name="Komaki H."/>
            <person name="Tamura T."/>
        </authorList>
    </citation>
    <scope>NUCLEOTIDE SEQUENCE [LARGE SCALE GENOMIC DNA]</scope>
    <source>
        <strain evidence="5">NBRC 13813</strain>
    </source>
</reference>
<dbReference type="InterPro" id="IPR000086">
    <property type="entry name" value="NUDIX_hydrolase_dom"/>
</dbReference>
<dbReference type="InterPro" id="IPR020084">
    <property type="entry name" value="NUDIX_hydrolase_CS"/>
</dbReference>
<accession>A0ABQ3S1C3</accession>
<dbReference type="CDD" id="cd03673">
    <property type="entry name" value="NUDIX_Ap6A_hydrolase"/>
    <property type="match status" value="1"/>
</dbReference>
<evidence type="ECO:0000313" key="5">
    <source>
        <dbReference type="Proteomes" id="UP000649259"/>
    </source>
</evidence>